<comment type="subcellular location">
    <subcellularLocation>
        <location evidence="1">Membrane</location>
        <topology evidence="1">Multi-pass membrane protein</topology>
    </subcellularLocation>
</comment>
<keyword evidence="6" id="KW-0675">Receptor</keyword>
<dbReference type="InterPro" id="IPR022340">
    <property type="entry name" value="GPCR_GCR1_put"/>
</dbReference>
<feature type="transmembrane region" description="Helical" evidence="9">
    <location>
        <begin position="79"/>
        <end position="104"/>
    </location>
</feature>
<evidence type="ECO:0000256" key="1">
    <source>
        <dbReference type="ARBA" id="ARBA00004141"/>
    </source>
</evidence>
<dbReference type="Proteomes" id="UP000320475">
    <property type="component" value="Unassembled WGS sequence"/>
</dbReference>
<gene>
    <name evidence="11" type="ORF">SeLEV6574_g04401</name>
</gene>
<feature type="region of interest" description="Disordered" evidence="8">
    <location>
        <begin position="282"/>
        <end position="333"/>
    </location>
</feature>
<proteinExistence type="predicted"/>
<feature type="compositionally biased region" description="Polar residues" evidence="8">
    <location>
        <begin position="297"/>
        <end position="309"/>
    </location>
</feature>
<feature type="transmembrane region" description="Helical" evidence="9">
    <location>
        <begin position="47"/>
        <end position="67"/>
    </location>
</feature>
<comment type="caution">
    <text evidence="11">The sequence shown here is derived from an EMBL/GenBank/DDBJ whole genome shotgun (WGS) entry which is preliminary data.</text>
</comment>
<evidence type="ECO:0000256" key="8">
    <source>
        <dbReference type="SAM" id="MobiDB-lite"/>
    </source>
</evidence>
<evidence type="ECO:0000256" key="7">
    <source>
        <dbReference type="ARBA" id="ARBA00023224"/>
    </source>
</evidence>
<evidence type="ECO:0000259" key="10">
    <source>
        <dbReference type="PROSITE" id="PS50261"/>
    </source>
</evidence>
<evidence type="ECO:0000256" key="2">
    <source>
        <dbReference type="ARBA" id="ARBA00022692"/>
    </source>
</evidence>
<dbReference type="PROSITE" id="PS50261">
    <property type="entry name" value="G_PROTEIN_RECEP_F2_4"/>
    <property type="match status" value="1"/>
</dbReference>
<feature type="transmembrane region" description="Helical" evidence="9">
    <location>
        <begin position="116"/>
        <end position="139"/>
    </location>
</feature>
<dbReference type="PANTHER" id="PTHR23112:SF0">
    <property type="entry name" value="TRANSMEMBRANE PROTEIN 116"/>
    <property type="match status" value="1"/>
</dbReference>
<reference evidence="11 12" key="1">
    <citation type="journal article" date="2019" name="Sci. Rep.">
        <title>Comparative genomics of chytrid fungi reveal insights into the obligate biotrophic and pathogenic lifestyle of Synchytrium endobioticum.</title>
        <authorList>
            <person name="van de Vossenberg B.T.L.H."/>
            <person name="Warris S."/>
            <person name="Nguyen H.D.T."/>
            <person name="van Gent-Pelzer M.P.E."/>
            <person name="Joly D.L."/>
            <person name="van de Geest H.C."/>
            <person name="Bonants P.J.M."/>
            <person name="Smith D.S."/>
            <person name="Levesque C.A."/>
            <person name="van der Lee T.A.J."/>
        </authorList>
    </citation>
    <scope>NUCLEOTIDE SEQUENCE [LARGE SCALE GENOMIC DNA]</scope>
    <source>
        <strain evidence="11 12">LEV6574</strain>
    </source>
</reference>
<sequence>MSPFTDDEIRALQIAESISSGLSFICSIAVIVVCFSKRNPDSNRMPGFLAISDFGLSITTLAGRAFIQNPDGIPCAIQGWAVHVFFVSTMLWNAAMAVCVLVTLGARWDVDGLPKLYPWFHLIIWGVTFTNATIMAILQKYGDAILWCWLPASESVLRFAAFFDIIWAALIFNLTVYVYIGYELWRAQKMLTRALGCGIKAAPGVHLDDPVLRYARRVSWFILGYILIWVPPTTNRIQNSLPGAEPLYALFMLQAVFTPLQGVTTFLIYFWRIRSARTPRGRAAMHGNGPTSAPGVCSSNSARDPTQAGTRALDDAASGRPLGTLSRVTPPRANSSISVKECRSMSWQYVHGICPGLHGKHFGSNWYRK</sequence>
<feature type="transmembrane region" description="Helical" evidence="9">
    <location>
        <begin position="218"/>
        <end position="235"/>
    </location>
</feature>
<dbReference type="GO" id="GO:0005886">
    <property type="term" value="C:plasma membrane"/>
    <property type="evidence" value="ECO:0007669"/>
    <property type="project" value="TreeGrafter"/>
</dbReference>
<keyword evidence="3 9" id="KW-1133">Transmembrane helix</keyword>
<keyword evidence="7" id="KW-0807">Transducer</keyword>
<feature type="transmembrane region" description="Helical" evidence="9">
    <location>
        <begin position="247"/>
        <end position="271"/>
    </location>
</feature>
<organism evidence="11 12">
    <name type="scientific">Synchytrium endobioticum</name>
    <dbReference type="NCBI Taxonomy" id="286115"/>
    <lineage>
        <taxon>Eukaryota</taxon>
        <taxon>Fungi</taxon>
        <taxon>Fungi incertae sedis</taxon>
        <taxon>Chytridiomycota</taxon>
        <taxon>Chytridiomycota incertae sedis</taxon>
        <taxon>Chytridiomycetes</taxon>
        <taxon>Synchytriales</taxon>
        <taxon>Synchytriaceae</taxon>
        <taxon>Synchytrium</taxon>
    </lineage>
</organism>
<evidence type="ECO:0000256" key="6">
    <source>
        <dbReference type="ARBA" id="ARBA00023170"/>
    </source>
</evidence>
<evidence type="ECO:0000256" key="3">
    <source>
        <dbReference type="ARBA" id="ARBA00022989"/>
    </source>
</evidence>
<dbReference type="InterPro" id="IPR017981">
    <property type="entry name" value="GPCR_2-like_7TM"/>
</dbReference>
<dbReference type="Gene3D" id="1.20.1070.10">
    <property type="entry name" value="Rhodopsin 7-helix transmembrane proteins"/>
    <property type="match status" value="1"/>
</dbReference>
<dbReference type="SUPFAM" id="SSF81321">
    <property type="entry name" value="Family A G protein-coupled receptor-like"/>
    <property type="match status" value="1"/>
</dbReference>
<protein>
    <recommendedName>
        <fullName evidence="10">G-protein coupled receptors family 2 profile 2 domain-containing protein</fullName>
    </recommendedName>
</protein>
<feature type="transmembrane region" description="Helical" evidence="9">
    <location>
        <begin position="12"/>
        <end position="35"/>
    </location>
</feature>
<dbReference type="AlphaFoldDB" id="A0A507CZL2"/>
<evidence type="ECO:0000256" key="4">
    <source>
        <dbReference type="ARBA" id="ARBA00023040"/>
    </source>
</evidence>
<evidence type="ECO:0000256" key="9">
    <source>
        <dbReference type="SAM" id="Phobius"/>
    </source>
</evidence>
<evidence type="ECO:0000313" key="11">
    <source>
        <dbReference type="EMBL" id="TPX44585.1"/>
    </source>
</evidence>
<keyword evidence="5 9" id="KW-0472">Membrane</keyword>
<keyword evidence="2 9" id="KW-0812">Transmembrane</keyword>
<accession>A0A507CZL2</accession>
<dbReference type="GO" id="GO:0007166">
    <property type="term" value="P:cell surface receptor signaling pathway"/>
    <property type="evidence" value="ECO:0007669"/>
    <property type="project" value="InterPro"/>
</dbReference>
<evidence type="ECO:0000256" key="5">
    <source>
        <dbReference type="ARBA" id="ARBA00023136"/>
    </source>
</evidence>
<dbReference type="PRINTS" id="PR02000">
    <property type="entry name" value="GCR1PLANT"/>
</dbReference>
<feature type="transmembrane region" description="Helical" evidence="9">
    <location>
        <begin position="159"/>
        <end position="180"/>
    </location>
</feature>
<dbReference type="EMBL" id="QEAM01000175">
    <property type="protein sequence ID" value="TPX44585.1"/>
    <property type="molecule type" value="Genomic_DNA"/>
</dbReference>
<dbReference type="GO" id="GO:0007189">
    <property type="term" value="P:adenylate cyclase-activating G protein-coupled receptor signaling pathway"/>
    <property type="evidence" value="ECO:0007669"/>
    <property type="project" value="TreeGrafter"/>
</dbReference>
<dbReference type="VEuPathDB" id="FungiDB:SeMB42_g01536"/>
<dbReference type="GO" id="GO:0004930">
    <property type="term" value="F:G protein-coupled receptor activity"/>
    <property type="evidence" value="ECO:0007669"/>
    <property type="project" value="UniProtKB-KW"/>
</dbReference>
<evidence type="ECO:0000313" key="12">
    <source>
        <dbReference type="Proteomes" id="UP000320475"/>
    </source>
</evidence>
<keyword evidence="4" id="KW-0297">G-protein coupled receptor</keyword>
<dbReference type="PANTHER" id="PTHR23112">
    <property type="entry name" value="G PROTEIN-COUPLED RECEPTOR 157-RELATED"/>
    <property type="match status" value="1"/>
</dbReference>
<name>A0A507CZL2_9FUNG</name>
<dbReference type="OrthoDB" id="2122879at2759"/>
<feature type="domain" description="G-protein coupled receptors family 2 profile 2" evidence="10">
    <location>
        <begin position="9"/>
        <end position="273"/>
    </location>
</feature>